<organism evidence="11 12">
    <name type="scientific">Luminiphilus syltensis NOR5-1B</name>
    <dbReference type="NCBI Taxonomy" id="565045"/>
    <lineage>
        <taxon>Bacteria</taxon>
        <taxon>Pseudomonadati</taxon>
        <taxon>Pseudomonadota</taxon>
        <taxon>Gammaproteobacteria</taxon>
        <taxon>Cellvibrionales</taxon>
        <taxon>Halieaceae</taxon>
        <taxon>Luminiphilus</taxon>
    </lineage>
</organism>
<evidence type="ECO:0000256" key="2">
    <source>
        <dbReference type="ARBA" id="ARBA00005689"/>
    </source>
</evidence>
<gene>
    <name evidence="11" type="primary">pntA_1</name>
    <name evidence="11" type="ORF">NOR51B_1564</name>
</gene>
<evidence type="ECO:0000256" key="7">
    <source>
        <dbReference type="ARBA" id="ARBA00023027"/>
    </source>
</evidence>
<protein>
    <recommendedName>
        <fullName evidence="3">proton-translocating NAD(P)(+) transhydrogenase</fullName>
        <ecNumber evidence="3">7.1.1.1</ecNumber>
    </recommendedName>
</protein>
<evidence type="ECO:0000313" key="12">
    <source>
        <dbReference type="Proteomes" id="UP000004699"/>
    </source>
</evidence>
<dbReference type="NCBIfam" id="NF006942">
    <property type="entry name" value="PRK09424.1"/>
    <property type="match status" value="1"/>
</dbReference>
<dbReference type="EC" id="7.1.1.1" evidence="3"/>
<dbReference type="PANTHER" id="PTHR10160">
    <property type="entry name" value="NAD(P) TRANSHYDROGENASE"/>
    <property type="match status" value="1"/>
</dbReference>
<dbReference type="PROSITE" id="PS00837">
    <property type="entry name" value="ALADH_PNT_2"/>
    <property type="match status" value="1"/>
</dbReference>
<comment type="function">
    <text evidence="1">The transhydrogenation between NADH and NADP is coupled to respiration and ATP hydrolysis and functions as a proton pump across the membrane.</text>
</comment>
<evidence type="ECO:0000259" key="10">
    <source>
        <dbReference type="SMART" id="SM01003"/>
    </source>
</evidence>
<dbReference type="STRING" id="565045.NOR51B_1564"/>
<dbReference type="AlphaFoldDB" id="B8KUR2"/>
<evidence type="ECO:0000256" key="8">
    <source>
        <dbReference type="ARBA" id="ARBA00048202"/>
    </source>
</evidence>
<dbReference type="Pfam" id="PF01262">
    <property type="entry name" value="AlaDh_PNT_C"/>
    <property type="match status" value="1"/>
</dbReference>
<dbReference type="Gene3D" id="3.40.50.720">
    <property type="entry name" value="NAD(P)-binding Rossmann-like Domain"/>
    <property type="match status" value="2"/>
</dbReference>
<dbReference type="HOGENOM" id="CLU_003376_2_1_6"/>
<dbReference type="SMART" id="SM01002">
    <property type="entry name" value="AlaDh_PNT_C"/>
    <property type="match status" value="1"/>
</dbReference>
<dbReference type="GO" id="GO:0006740">
    <property type="term" value="P:NADPH regeneration"/>
    <property type="evidence" value="ECO:0007669"/>
    <property type="project" value="TreeGrafter"/>
</dbReference>
<sequence>MLVAIPRETHPGENRASVTPETIKKLTRLGAEMVVEAGTGAGSGFSDEEFAEAGATIETDRDAMLGKADMVLRLRKPDIEEVAKLKRGCIHVSYLDPFNEHDLIRAFTEQGVTAISMEMIPRSTRSQKMDALSSQANLAGYIAVMLAAAQLPRILPMMMTPAGTLKPAKVFIIGAGVAGLQAIATAKRLGARVTAFDTRPVVAEQVESLGAKFLEIDLGEMGQTADGYAKELTPEQVEIQRQAQKEIIADSDVVITTAQVFGRKPPVLVTRDMVEGMTPGSVIVDMAAETGGNVEGSQPNETVEVNGVTIVGTGNLSNLVARDATQMYASNMFNLVDDTWDEESKQFVLNLENDILPGCVITHDGAVIHPTIKDIIDGAS</sequence>
<dbReference type="Pfam" id="PF05222">
    <property type="entry name" value="AlaDh_PNT_N"/>
    <property type="match status" value="1"/>
</dbReference>
<evidence type="ECO:0000256" key="3">
    <source>
        <dbReference type="ARBA" id="ARBA00012943"/>
    </source>
</evidence>
<keyword evidence="6" id="KW-1278">Translocase</keyword>
<dbReference type="Proteomes" id="UP000004699">
    <property type="component" value="Unassembled WGS sequence"/>
</dbReference>
<dbReference type="eggNOG" id="COG3288">
    <property type="taxonomic scope" value="Bacteria"/>
</dbReference>
<name>B8KUR2_9GAMM</name>
<evidence type="ECO:0000256" key="5">
    <source>
        <dbReference type="ARBA" id="ARBA00022857"/>
    </source>
</evidence>
<dbReference type="SUPFAM" id="SSF51735">
    <property type="entry name" value="NAD(P)-binding Rossmann-fold domains"/>
    <property type="match status" value="1"/>
</dbReference>
<reference evidence="12" key="1">
    <citation type="journal article" date="2013" name="BMC Microbiol.">
        <title>Taxonomy and evolution of bacteriochlorophyll a-containing members of the OM60/NOR5 clade of marine gammaproteobacteria: description of Luminiphilus syltensis gen. nov., sp. nov., reclassification of Haliea rubra as Pseudohaliea rubra gen. nov., comb. nov., and emendation of Chromatocurvus halotolerans.</title>
        <authorList>
            <person name="Spring S."/>
            <person name="Riedel T."/>
            <person name="Sproer C."/>
            <person name="Yan S."/>
            <person name="Harder J."/>
            <person name="Fuchs B.M."/>
        </authorList>
    </citation>
    <scope>NUCLEOTIDE SEQUENCE [LARGE SCALE GENOMIC DNA]</scope>
    <source>
        <strain evidence="12">NOR51-B</strain>
    </source>
</reference>
<accession>B8KUR2</accession>
<keyword evidence="12" id="KW-1185">Reference proteome</keyword>
<comment type="catalytic activity">
    <reaction evidence="8">
        <text>NAD(+) + NADPH + H(+)(in) = NADH + NADP(+) + H(+)(out)</text>
        <dbReference type="Rhea" id="RHEA:47992"/>
        <dbReference type="ChEBI" id="CHEBI:15378"/>
        <dbReference type="ChEBI" id="CHEBI:57540"/>
        <dbReference type="ChEBI" id="CHEBI:57783"/>
        <dbReference type="ChEBI" id="CHEBI:57945"/>
        <dbReference type="ChEBI" id="CHEBI:58349"/>
        <dbReference type="EC" id="7.1.1.1"/>
    </reaction>
</comment>
<dbReference type="CDD" id="cd05304">
    <property type="entry name" value="Rubrum_tdh"/>
    <property type="match status" value="1"/>
</dbReference>
<dbReference type="InterPro" id="IPR036291">
    <property type="entry name" value="NAD(P)-bd_dom_sf"/>
</dbReference>
<dbReference type="PANTHER" id="PTHR10160:SF19">
    <property type="entry name" value="PROTON-TRANSLOCATING NAD(P)(+) TRANSHYDROGENASE"/>
    <property type="match status" value="1"/>
</dbReference>
<dbReference type="EMBL" id="DS999411">
    <property type="protein sequence ID" value="EED35618.1"/>
    <property type="molecule type" value="Genomic_DNA"/>
</dbReference>
<evidence type="ECO:0000259" key="9">
    <source>
        <dbReference type="SMART" id="SM01002"/>
    </source>
</evidence>
<evidence type="ECO:0000256" key="4">
    <source>
        <dbReference type="ARBA" id="ARBA00022741"/>
    </source>
</evidence>
<dbReference type="SMART" id="SM01003">
    <property type="entry name" value="AlaDh_PNT_N"/>
    <property type="match status" value="1"/>
</dbReference>
<dbReference type="GO" id="GO:0005886">
    <property type="term" value="C:plasma membrane"/>
    <property type="evidence" value="ECO:0007669"/>
    <property type="project" value="TreeGrafter"/>
</dbReference>
<dbReference type="RefSeq" id="WP_009020364.1">
    <property type="nucleotide sequence ID" value="NZ_DS999411.1"/>
</dbReference>
<dbReference type="InterPro" id="IPR007698">
    <property type="entry name" value="AlaDH/PNT_NAD(H)-bd"/>
</dbReference>
<dbReference type="OrthoDB" id="9804592at2"/>
<proteinExistence type="inferred from homology"/>
<dbReference type="InterPro" id="IPR008143">
    <property type="entry name" value="Ala_DH/PNT_CS2"/>
</dbReference>
<dbReference type="InterPro" id="IPR007886">
    <property type="entry name" value="AlaDH/PNT_N"/>
</dbReference>
<evidence type="ECO:0000256" key="6">
    <source>
        <dbReference type="ARBA" id="ARBA00022967"/>
    </source>
</evidence>
<keyword evidence="5" id="KW-0521">NADP</keyword>
<dbReference type="GO" id="GO:0016491">
    <property type="term" value="F:oxidoreductase activity"/>
    <property type="evidence" value="ECO:0007669"/>
    <property type="project" value="UniProtKB-KW"/>
</dbReference>
<evidence type="ECO:0000313" key="11">
    <source>
        <dbReference type="EMBL" id="EED35618.1"/>
    </source>
</evidence>
<comment type="similarity">
    <text evidence="2">Belongs to the AlaDH/PNT family.</text>
</comment>
<evidence type="ECO:0000256" key="1">
    <source>
        <dbReference type="ARBA" id="ARBA00003943"/>
    </source>
</evidence>
<dbReference type="GO" id="GO:0008750">
    <property type="term" value="F:proton-translocating NAD(P)+ transhydrogenase activity"/>
    <property type="evidence" value="ECO:0007669"/>
    <property type="project" value="UniProtKB-EC"/>
</dbReference>
<dbReference type="SUPFAM" id="SSF52283">
    <property type="entry name" value="Formate/glycerate dehydrogenase catalytic domain-like"/>
    <property type="match status" value="1"/>
</dbReference>
<feature type="domain" description="Alanine dehydrogenase/pyridine nucleotide transhydrogenase NAD(H)-binding" evidence="9">
    <location>
        <begin position="148"/>
        <end position="312"/>
    </location>
</feature>
<feature type="domain" description="Alanine dehydrogenase/pyridine nucleotide transhydrogenase N-terminal" evidence="10">
    <location>
        <begin position="4"/>
        <end position="139"/>
    </location>
</feature>
<keyword evidence="4" id="KW-0547">Nucleotide-binding</keyword>
<dbReference type="GO" id="GO:0050661">
    <property type="term" value="F:NADP binding"/>
    <property type="evidence" value="ECO:0007669"/>
    <property type="project" value="TreeGrafter"/>
</dbReference>
<keyword evidence="11" id="KW-0560">Oxidoreductase</keyword>
<keyword evidence="7" id="KW-0520">NAD</keyword>